<dbReference type="OrthoDB" id="799522at2"/>
<proteinExistence type="predicted"/>
<organism evidence="2 3">
    <name type="scientific">Flavobacterium rakeshii</name>
    <dbReference type="NCBI Taxonomy" id="1038845"/>
    <lineage>
        <taxon>Bacteria</taxon>
        <taxon>Pseudomonadati</taxon>
        <taxon>Bacteroidota</taxon>
        <taxon>Flavobacteriia</taxon>
        <taxon>Flavobacteriales</taxon>
        <taxon>Flavobacteriaceae</taxon>
        <taxon>Flavobacterium</taxon>
    </lineage>
</organism>
<evidence type="ECO:0000313" key="2">
    <source>
        <dbReference type="EMBL" id="MUV04278.1"/>
    </source>
</evidence>
<evidence type="ECO:0000313" key="3">
    <source>
        <dbReference type="Proteomes" id="UP000433945"/>
    </source>
</evidence>
<dbReference type="AlphaFoldDB" id="A0A6N8HEZ0"/>
<gene>
    <name evidence="2" type="ORF">GN157_11210</name>
</gene>
<keyword evidence="1" id="KW-0732">Signal</keyword>
<reference evidence="2 3" key="1">
    <citation type="submission" date="2019-12" db="EMBL/GenBank/DDBJ databases">
        <authorList>
            <person name="Sun J.-Q."/>
        </authorList>
    </citation>
    <scope>NUCLEOTIDE SEQUENCE [LARGE SCALE GENOMIC DNA]</scope>
    <source>
        <strain evidence="2 3">JCM 17928</strain>
    </source>
</reference>
<feature type="chain" id="PRO_5026799521" description="DUF3300 domain-containing protein" evidence="1">
    <location>
        <begin position="20"/>
        <end position="138"/>
    </location>
</feature>
<accession>A0A6N8HEZ0</accession>
<dbReference type="RefSeq" id="WP_157483489.1">
    <property type="nucleotide sequence ID" value="NZ_WOWP01000041.1"/>
</dbReference>
<protein>
    <recommendedName>
        <fullName evidence="4">DUF3300 domain-containing protein</fullName>
    </recommendedName>
</protein>
<feature type="signal peptide" evidence="1">
    <location>
        <begin position="1"/>
        <end position="19"/>
    </location>
</feature>
<keyword evidence="3" id="KW-1185">Reference proteome</keyword>
<dbReference type="EMBL" id="WOWP01000041">
    <property type="protein sequence ID" value="MUV04278.1"/>
    <property type="molecule type" value="Genomic_DNA"/>
</dbReference>
<name>A0A6N8HEZ0_9FLAO</name>
<evidence type="ECO:0000256" key="1">
    <source>
        <dbReference type="SAM" id="SignalP"/>
    </source>
</evidence>
<comment type="caution">
    <text evidence="2">The sequence shown here is derived from an EMBL/GenBank/DDBJ whole genome shotgun (WGS) entry which is preliminary data.</text>
</comment>
<sequence>MKTLRILLVGLFLMTGALAKAQVSVSVNMNIGTPAPAPAVWVPATHVEARYYYMPEINVYYDITARNYLYVSNGAWVRTAYVPVAYRNYDFHRCQKVVVNNYYGRTPYTYYNKPYKVKKVKHGNKHYHKQPRRRVARY</sequence>
<dbReference type="Proteomes" id="UP000433945">
    <property type="component" value="Unassembled WGS sequence"/>
</dbReference>
<evidence type="ECO:0008006" key="4">
    <source>
        <dbReference type="Google" id="ProtNLM"/>
    </source>
</evidence>